<dbReference type="OrthoDB" id="2409820at2759"/>
<organism evidence="2 3">
    <name type="scientific">Paraglomus occultum</name>
    <dbReference type="NCBI Taxonomy" id="144539"/>
    <lineage>
        <taxon>Eukaryota</taxon>
        <taxon>Fungi</taxon>
        <taxon>Fungi incertae sedis</taxon>
        <taxon>Mucoromycota</taxon>
        <taxon>Glomeromycotina</taxon>
        <taxon>Glomeromycetes</taxon>
        <taxon>Paraglomerales</taxon>
        <taxon>Paraglomeraceae</taxon>
        <taxon>Paraglomus</taxon>
    </lineage>
</organism>
<dbReference type="Proteomes" id="UP000789572">
    <property type="component" value="Unassembled WGS sequence"/>
</dbReference>
<evidence type="ECO:0000313" key="2">
    <source>
        <dbReference type="EMBL" id="CAG8662046.1"/>
    </source>
</evidence>
<gene>
    <name evidence="2" type="ORF">POCULU_LOCUS10510</name>
</gene>
<comment type="caution">
    <text evidence="2">The sequence shown here is derived from an EMBL/GenBank/DDBJ whole genome shotgun (WGS) entry which is preliminary data.</text>
</comment>
<feature type="non-terminal residue" evidence="2">
    <location>
        <position position="294"/>
    </location>
</feature>
<feature type="non-terminal residue" evidence="2">
    <location>
        <position position="1"/>
    </location>
</feature>
<evidence type="ECO:0000313" key="3">
    <source>
        <dbReference type="Proteomes" id="UP000789572"/>
    </source>
</evidence>
<dbReference type="AlphaFoldDB" id="A0A9N9E863"/>
<dbReference type="Pfam" id="PF20713">
    <property type="entry name" value="DUF6826"/>
    <property type="match status" value="1"/>
</dbReference>
<dbReference type="InterPro" id="IPR049229">
    <property type="entry name" value="DUF6826"/>
</dbReference>
<accession>A0A9N9E863</accession>
<sequence length="294" mass="33907">SLKQSLKQLKELFEEGLITEKVYEDKQKTPLGQLGQEGLLNVVNEMKREVKRKLEDIDYNVERMRLMSAGNTTFFTSDNETDRGMYIMEDSNNIISFPFEAEIPQSISQIGISERAHKGRFHDPPDSDSEEDYQQYFLRHSVALTSNITIHDTYKMPILDRRKPDFVGVAKDWPLDALNVSLVIEIKPYRSAAFSHADVGQLASFADRVLRIQPTRKFVYGILSDCHHIMLLKAERTEEGTIFYRTMKANIKNKGLGWNWLVTLLHRTPAELGWQESEIFYNSGSNCVKLVRLL</sequence>
<protein>
    <submittedName>
        <fullName evidence="2">3978_t:CDS:1</fullName>
    </submittedName>
</protein>
<proteinExistence type="predicted"/>
<keyword evidence="3" id="KW-1185">Reference proteome</keyword>
<dbReference type="EMBL" id="CAJVPJ010005504">
    <property type="protein sequence ID" value="CAG8662046.1"/>
    <property type="molecule type" value="Genomic_DNA"/>
</dbReference>
<evidence type="ECO:0000259" key="1">
    <source>
        <dbReference type="Pfam" id="PF20713"/>
    </source>
</evidence>
<name>A0A9N9E863_9GLOM</name>
<reference evidence="2" key="1">
    <citation type="submission" date="2021-06" db="EMBL/GenBank/DDBJ databases">
        <authorList>
            <person name="Kallberg Y."/>
            <person name="Tangrot J."/>
            <person name="Rosling A."/>
        </authorList>
    </citation>
    <scope>NUCLEOTIDE SEQUENCE</scope>
    <source>
        <strain evidence="2">IA702</strain>
    </source>
</reference>
<feature type="domain" description="DUF6826" evidence="1">
    <location>
        <begin position="130"/>
        <end position="216"/>
    </location>
</feature>